<protein>
    <submittedName>
        <fullName evidence="1">ABC transporter periplasmic protein</fullName>
    </submittedName>
</protein>
<reference evidence="1 2" key="1">
    <citation type="submission" date="2019-03" db="EMBL/GenBank/DDBJ databases">
        <authorList>
            <consortium name="Pathogen Informatics"/>
        </authorList>
    </citation>
    <scope>NUCLEOTIDE SEQUENCE [LARGE SCALE GENOMIC DNA]</scope>
    <source>
        <strain evidence="1 2">NCTC12126</strain>
    </source>
</reference>
<sequence>MADEEKAYDQGLREGIALIGEIVNKQPGSEGVD</sequence>
<evidence type="ECO:0000313" key="1">
    <source>
        <dbReference type="EMBL" id="VFS32034.1"/>
    </source>
</evidence>
<proteinExistence type="predicted"/>
<accession>A0A484Y7N6</accession>
<organism evidence="1 2">
    <name type="scientific">Enterobacter cancerogenus</name>
    <dbReference type="NCBI Taxonomy" id="69218"/>
    <lineage>
        <taxon>Bacteria</taxon>
        <taxon>Pseudomonadati</taxon>
        <taxon>Pseudomonadota</taxon>
        <taxon>Gammaproteobacteria</taxon>
        <taxon>Enterobacterales</taxon>
        <taxon>Enterobacteriaceae</taxon>
        <taxon>Enterobacter</taxon>
        <taxon>Enterobacter cloacae complex</taxon>
    </lineage>
</organism>
<dbReference type="Proteomes" id="UP000351155">
    <property type="component" value="Unassembled WGS sequence"/>
</dbReference>
<evidence type="ECO:0000313" key="2">
    <source>
        <dbReference type="Proteomes" id="UP000351155"/>
    </source>
</evidence>
<name>A0A484Y7N6_9ENTR</name>
<dbReference type="AlphaFoldDB" id="A0A484Y7N6"/>
<gene>
    <name evidence="1" type="ORF">NCTC12126_03159</name>
</gene>
<dbReference type="EMBL" id="CAADIW010000025">
    <property type="protein sequence ID" value="VFS32034.1"/>
    <property type="molecule type" value="Genomic_DNA"/>
</dbReference>